<gene>
    <name evidence="4" type="ORF">KZO38_04460</name>
</gene>
<evidence type="ECO:0000256" key="1">
    <source>
        <dbReference type="SAM" id="Phobius"/>
    </source>
</evidence>
<name>A0ABS6YBR1_9BACT</name>
<dbReference type="PANTHER" id="PTHR30273:SF2">
    <property type="entry name" value="PROTEIN FECR"/>
    <property type="match status" value="1"/>
</dbReference>
<dbReference type="PIRSF" id="PIRSF018266">
    <property type="entry name" value="FecR"/>
    <property type="match status" value="1"/>
</dbReference>
<evidence type="ECO:0000259" key="2">
    <source>
        <dbReference type="Pfam" id="PF04773"/>
    </source>
</evidence>
<proteinExistence type="predicted"/>
<dbReference type="InterPro" id="IPR006860">
    <property type="entry name" value="FecR"/>
</dbReference>
<feature type="domain" description="Protein FecR C-terminal" evidence="3">
    <location>
        <begin position="257"/>
        <end position="317"/>
    </location>
</feature>
<protein>
    <submittedName>
        <fullName evidence="4">FecR family protein</fullName>
    </submittedName>
</protein>
<dbReference type="RefSeq" id="WP_219480401.1">
    <property type="nucleotide sequence ID" value="NZ_JAHXCT010000003.1"/>
</dbReference>
<evidence type="ECO:0000313" key="5">
    <source>
        <dbReference type="Proteomes" id="UP000788426"/>
    </source>
</evidence>
<accession>A0ABS6YBR1</accession>
<reference evidence="4 5" key="1">
    <citation type="submission" date="2021-07" db="EMBL/GenBank/DDBJ databases">
        <title>Genomic diversity and antimicrobial resistance of Prevotella spp. isolated from chronic lung disease airways.</title>
        <authorList>
            <person name="Webb K.A."/>
            <person name="Olagoke O.S."/>
            <person name="Baird T."/>
            <person name="Neill J."/>
            <person name="Pham A."/>
            <person name="Wells T.J."/>
            <person name="Ramsay K.A."/>
            <person name="Bell S.C."/>
            <person name="Sarovich D.S."/>
            <person name="Price E.P."/>
        </authorList>
    </citation>
    <scope>NUCLEOTIDE SEQUENCE [LARGE SCALE GENOMIC DNA]</scope>
    <source>
        <strain evidence="4 5">SCHI0011.S.12</strain>
    </source>
</reference>
<organism evidence="4 5">
    <name type="scientific">Hoylesella nanceiensis</name>
    <dbReference type="NCBI Taxonomy" id="425941"/>
    <lineage>
        <taxon>Bacteria</taxon>
        <taxon>Pseudomonadati</taxon>
        <taxon>Bacteroidota</taxon>
        <taxon>Bacteroidia</taxon>
        <taxon>Bacteroidales</taxon>
        <taxon>Prevotellaceae</taxon>
        <taxon>Hoylesella</taxon>
    </lineage>
</organism>
<dbReference type="InterPro" id="IPR032508">
    <property type="entry name" value="FecR_C"/>
</dbReference>
<comment type="caution">
    <text evidence="4">The sequence shown here is derived from an EMBL/GenBank/DDBJ whole genome shotgun (WGS) entry which is preliminary data.</text>
</comment>
<dbReference type="Pfam" id="PF04773">
    <property type="entry name" value="FecR"/>
    <property type="match status" value="1"/>
</dbReference>
<dbReference type="Proteomes" id="UP000788426">
    <property type="component" value="Unassembled WGS sequence"/>
</dbReference>
<feature type="domain" description="FecR protein" evidence="2">
    <location>
        <begin position="120"/>
        <end position="212"/>
    </location>
</feature>
<dbReference type="PANTHER" id="PTHR30273">
    <property type="entry name" value="PERIPLASMIC SIGNAL SENSOR AND SIGMA FACTOR ACTIVATOR FECR-RELATED"/>
    <property type="match status" value="1"/>
</dbReference>
<keyword evidence="5" id="KW-1185">Reference proteome</keyword>
<keyword evidence="1" id="KW-0812">Transmembrane</keyword>
<feature type="transmembrane region" description="Helical" evidence="1">
    <location>
        <begin position="85"/>
        <end position="105"/>
    </location>
</feature>
<keyword evidence="1" id="KW-1133">Transmembrane helix</keyword>
<dbReference type="Pfam" id="PF16344">
    <property type="entry name" value="FecR_C"/>
    <property type="match status" value="1"/>
</dbReference>
<sequence length="333" mass="38323">MEHRIVHFITNQCSEKEILELNNWAENEPQEFNHHAELYHIYMMAKATTISEDDVDSAFRRLQERINSEPIEIEMRRPWWQSRHIAASIIFFLSLFGTALGWQWWSNRAVNEPEMVSVCTNANDVKNVILPDGTSVWLNNNSELSYPKEFTNIAREVHLKGEGYFNVVRKPHLPFIVHNEDQDIRVLGTVFYVSNSPAKHEYIVSLIKGSVEVNNNISNDRVILLPGQRAIANDQDGEISIDEIPATNDQLWHHKVLSFKQSTISNIMATLEKIYGIDIKVKALRHKNSTYSGEIAPKQDIEGTLKLLQLTLPFSYKKLVSDSNNSYFEVTSK</sequence>
<evidence type="ECO:0000259" key="3">
    <source>
        <dbReference type="Pfam" id="PF16344"/>
    </source>
</evidence>
<dbReference type="EMBL" id="JAHXCT010000003">
    <property type="protein sequence ID" value="MBW4769011.1"/>
    <property type="molecule type" value="Genomic_DNA"/>
</dbReference>
<dbReference type="InterPro" id="IPR012373">
    <property type="entry name" value="Ferrdict_sens_TM"/>
</dbReference>
<evidence type="ECO:0000313" key="4">
    <source>
        <dbReference type="EMBL" id="MBW4769011.1"/>
    </source>
</evidence>
<keyword evidence="1" id="KW-0472">Membrane</keyword>